<dbReference type="Gene3D" id="3.30.530.20">
    <property type="match status" value="1"/>
</dbReference>
<dbReference type="InterPro" id="IPR023393">
    <property type="entry name" value="START-like_dom_sf"/>
</dbReference>
<evidence type="ECO:0000313" key="3">
    <source>
        <dbReference type="EMBL" id="KXS30667.1"/>
    </source>
</evidence>
<dbReference type="EMBL" id="LSLI01000171">
    <property type="protein sequence ID" value="KXS30667.1"/>
    <property type="molecule type" value="Genomic_DNA"/>
</dbReference>
<evidence type="ECO:0000259" key="2">
    <source>
        <dbReference type="Pfam" id="PF08327"/>
    </source>
</evidence>
<comment type="caution">
    <text evidence="3">The sequence shown here is derived from an EMBL/GenBank/DDBJ whole genome shotgun (WGS) entry which is preliminary data.</text>
</comment>
<evidence type="ECO:0000313" key="4">
    <source>
        <dbReference type="Proteomes" id="UP000070578"/>
    </source>
</evidence>
<sequence length="175" mass="19936">MRQSCTPQKRAAPYFYVGRNNRKGIHVPNIVHRIGIEGATAERVYQAVATREGVASWWTENVNGESAVGSVLQFIFGKGGPAFQVLELTPPARVRWKCVAGPAEWIDTRIHFDISHKDGETVLLFKHCGWREEVEFMHHCSTQWAYFLIGLKQLLEAGKGRPYGPRFEPISRWSR</sequence>
<reference evidence="3 4" key="2">
    <citation type="submission" date="2016-03" db="EMBL/GenBank/DDBJ databases">
        <title>New uncultured bacterium of the family Gallionellaceae from acid mine drainage: description and reconstruction of genome based on metagenomic analysis of microbial community.</title>
        <authorList>
            <person name="Kadnikov V."/>
            <person name="Ivasenko D."/>
            <person name="Beletsky A."/>
            <person name="Mardanov A."/>
            <person name="Danilova E."/>
            <person name="Pimenov N."/>
            <person name="Karnachuk O."/>
            <person name="Ravin N."/>
        </authorList>
    </citation>
    <scope>NUCLEOTIDE SEQUENCE [LARGE SCALE GENOMIC DNA]</scope>
    <source>
        <strain evidence="3">ShG14-8</strain>
    </source>
</reference>
<organism evidence="3 4">
    <name type="scientific">Candidatus Gallionella acididurans</name>
    <dbReference type="NCBI Taxonomy" id="1796491"/>
    <lineage>
        <taxon>Bacteria</taxon>
        <taxon>Pseudomonadati</taxon>
        <taxon>Pseudomonadota</taxon>
        <taxon>Betaproteobacteria</taxon>
        <taxon>Nitrosomonadales</taxon>
        <taxon>Gallionellaceae</taxon>
        <taxon>Gallionella</taxon>
    </lineage>
</organism>
<dbReference type="Pfam" id="PF08327">
    <property type="entry name" value="AHSA1"/>
    <property type="match status" value="1"/>
</dbReference>
<accession>A0A139BNT1</accession>
<gene>
    <name evidence="3" type="ORF">AWT59_3205</name>
</gene>
<dbReference type="SUPFAM" id="SSF55961">
    <property type="entry name" value="Bet v1-like"/>
    <property type="match status" value="1"/>
</dbReference>
<dbReference type="InterPro" id="IPR013538">
    <property type="entry name" value="ASHA1/2-like_C"/>
</dbReference>
<dbReference type="AlphaFoldDB" id="A0A139BNT1"/>
<dbReference type="Proteomes" id="UP000070578">
    <property type="component" value="Unassembled WGS sequence"/>
</dbReference>
<dbReference type="CDD" id="cd07814">
    <property type="entry name" value="SRPBCC_CalC_Aha1-like"/>
    <property type="match status" value="1"/>
</dbReference>
<feature type="domain" description="Activator of Hsp90 ATPase homologue 1/2-like C-terminal" evidence="2">
    <location>
        <begin position="39"/>
        <end position="156"/>
    </location>
</feature>
<protein>
    <submittedName>
        <fullName evidence="3">Polyketide cyclase</fullName>
    </submittedName>
</protein>
<comment type="similarity">
    <text evidence="1">Belongs to the AHA1 family.</text>
</comment>
<name>A0A139BNT1_9PROT</name>
<reference evidence="3 4" key="1">
    <citation type="submission" date="2016-02" db="EMBL/GenBank/DDBJ databases">
        <authorList>
            <person name="Wen L."/>
            <person name="He K."/>
            <person name="Yang H."/>
        </authorList>
    </citation>
    <scope>NUCLEOTIDE SEQUENCE [LARGE SCALE GENOMIC DNA]</scope>
    <source>
        <strain evidence="3">ShG14-8</strain>
    </source>
</reference>
<evidence type="ECO:0000256" key="1">
    <source>
        <dbReference type="ARBA" id="ARBA00006817"/>
    </source>
</evidence>
<proteinExistence type="inferred from homology"/>